<dbReference type="InterPro" id="IPR036389">
    <property type="entry name" value="RNase_III_sf"/>
</dbReference>
<evidence type="ECO:0008006" key="3">
    <source>
        <dbReference type="Google" id="ProtNLM"/>
    </source>
</evidence>
<reference evidence="2" key="1">
    <citation type="submission" date="2019-04" db="EMBL/GenBank/DDBJ databases">
        <title>Friends and foes A comparative genomics studyof 23 Aspergillus species from section Flavi.</title>
        <authorList>
            <consortium name="DOE Joint Genome Institute"/>
            <person name="Kjaerbolling I."/>
            <person name="Vesth T."/>
            <person name="Frisvad J.C."/>
            <person name="Nybo J.L."/>
            <person name="Theobald S."/>
            <person name="Kildgaard S."/>
            <person name="Isbrandt T."/>
            <person name="Kuo A."/>
            <person name="Sato A."/>
            <person name="Lyhne E.K."/>
            <person name="Kogle M.E."/>
            <person name="Wiebenga A."/>
            <person name="Kun R.S."/>
            <person name="Lubbers R.J."/>
            <person name="Makela M.R."/>
            <person name="Barry K."/>
            <person name="Chovatia M."/>
            <person name="Clum A."/>
            <person name="Daum C."/>
            <person name="Haridas S."/>
            <person name="He G."/>
            <person name="LaButti K."/>
            <person name="Lipzen A."/>
            <person name="Mondo S."/>
            <person name="Riley R."/>
            <person name="Salamov A."/>
            <person name="Simmons B.A."/>
            <person name="Magnuson J.K."/>
            <person name="Henrissat B."/>
            <person name="Mortensen U.H."/>
            <person name="Larsen T.O."/>
            <person name="Devries R.P."/>
            <person name="Grigoriev I.V."/>
            <person name="Machida M."/>
            <person name="Baker S.E."/>
            <person name="Andersen M.R."/>
        </authorList>
    </citation>
    <scope>NUCLEOTIDE SEQUENCE [LARGE SCALE GENOMIC DNA]</scope>
    <source>
        <strain evidence="2">CBS 130015</strain>
    </source>
</reference>
<dbReference type="SUPFAM" id="SSF69065">
    <property type="entry name" value="RNase III domain-like"/>
    <property type="match status" value="1"/>
</dbReference>
<name>A0A5N6VUD0_9EURO</name>
<dbReference type="GO" id="GO:0006396">
    <property type="term" value="P:RNA processing"/>
    <property type="evidence" value="ECO:0007669"/>
    <property type="project" value="InterPro"/>
</dbReference>
<evidence type="ECO:0000313" key="2">
    <source>
        <dbReference type="Proteomes" id="UP000325433"/>
    </source>
</evidence>
<dbReference type="AlphaFoldDB" id="A0A5N6VUD0"/>
<evidence type="ECO:0000313" key="1">
    <source>
        <dbReference type="EMBL" id="KAE8312121.1"/>
    </source>
</evidence>
<dbReference type="Proteomes" id="UP000325433">
    <property type="component" value="Unassembled WGS sequence"/>
</dbReference>
<gene>
    <name evidence="1" type="ORF">BDV41DRAFT_577954</name>
</gene>
<dbReference type="EMBL" id="ML738336">
    <property type="protein sequence ID" value="KAE8312121.1"/>
    <property type="molecule type" value="Genomic_DNA"/>
</dbReference>
<dbReference type="GO" id="GO:0004525">
    <property type="term" value="F:ribonuclease III activity"/>
    <property type="evidence" value="ECO:0007669"/>
    <property type="project" value="InterPro"/>
</dbReference>
<organism evidence="1 2">
    <name type="scientific">Aspergillus transmontanensis</name>
    <dbReference type="NCBI Taxonomy" id="1034304"/>
    <lineage>
        <taxon>Eukaryota</taxon>
        <taxon>Fungi</taxon>
        <taxon>Dikarya</taxon>
        <taxon>Ascomycota</taxon>
        <taxon>Pezizomycotina</taxon>
        <taxon>Eurotiomycetes</taxon>
        <taxon>Eurotiomycetidae</taxon>
        <taxon>Eurotiales</taxon>
        <taxon>Aspergillaceae</taxon>
        <taxon>Aspergillus</taxon>
        <taxon>Aspergillus subgen. Circumdati</taxon>
    </lineage>
</organism>
<keyword evidence="2" id="KW-1185">Reference proteome</keyword>
<proteinExistence type="predicted"/>
<accession>A0A5N6VUD0</accession>
<protein>
    <recommendedName>
        <fullName evidence="3">RNase III domain-containing protein</fullName>
    </recommendedName>
</protein>
<sequence length="258" mass="28080">MASAEQAKTAESIIHYRFLIDNYIRRALTVAGADESCLGGNRALAVIGASWMDTVLMIVLMRTNVRRETKAKLKDGFTNKDHFTYAAKRTGISQYITYNCRSGMESPTVLRNTINATIAAVFLDSGSVRVSLGVIGCIFKPNDRSMLKYCSGHTVEAVSMITEATSAEEYTMPDESMYLPMTSGSQGQQPPTYCDTLLLDTGGPLIFSQEIMRPTSQLPSGLLTVGYDQVSFTCDSCQNLSLDLTGEMTAVDIGILVS</sequence>
<dbReference type="Gene3D" id="1.10.1520.10">
    <property type="entry name" value="Ribonuclease III domain"/>
    <property type="match status" value="1"/>
</dbReference>